<proteinExistence type="predicted"/>
<comment type="caution">
    <text evidence="2">The sequence shown here is derived from an EMBL/GenBank/DDBJ whole genome shotgun (WGS) entry which is preliminary data.</text>
</comment>
<feature type="region of interest" description="Disordered" evidence="1">
    <location>
        <begin position="20"/>
        <end position="41"/>
    </location>
</feature>
<organism evidence="2 3">
    <name type="scientific">Salvia divinorum</name>
    <name type="common">Maria pastora</name>
    <name type="synonym">Diviner's sage</name>
    <dbReference type="NCBI Taxonomy" id="28513"/>
    <lineage>
        <taxon>Eukaryota</taxon>
        <taxon>Viridiplantae</taxon>
        <taxon>Streptophyta</taxon>
        <taxon>Embryophyta</taxon>
        <taxon>Tracheophyta</taxon>
        <taxon>Spermatophyta</taxon>
        <taxon>Magnoliopsida</taxon>
        <taxon>eudicotyledons</taxon>
        <taxon>Gunneridae</taxon>
        <taxon>Pentapetalae</taxon>
        <taxon>asterids</taxon>
        <taxon>lamiids</taxon>
        <taxon>Lamiales</taxon>
        <taxon>Lamiaceae</taxon>
        <taxon>Nepetoideae</taxon>
        <taxon>Mentheae</taxon>
        <taxon>Salviinae</taxon>
        <taxon>Salvia</taxon>
        <taxon>Salvia subgen. Calosphace</taxon>
    </lineage>
</organism>
<evidence type="ECO:0000313" key="3">
    <source>
        <dbReference type="Proteomes" id="UP001567538"/>
    </source>
</evidence>
<protein>
    <submittedName>
        <fullName evidence="2">Cellulose-synthase-like C6</fullName>
    </submittedName>
</protein>
<keyword evidence="3" id="KW-1185">Reference proteome</keyword>
<evidence type="ECO:0000313" key="2">
    <source>
        <dbReference type="EMBL" id="KAL1544575.1"/>
    </source>
</evidence>
<accession>A0ABD1GKC6</accession>
<name>A0ABD1GKC6_SALDI</name>
<dbReference type="EMBL" id="JBEAFC010000008">
    <property type="protein sequence ID" value="KAL1544575.1"/>
    <property type="molecule type" value="Genomic_DNA"/>
</dbReference>
<sequence length="104" mass="11612">MSRPPNYEFQEWWNKQRAKETAADPLLPSSTSEDSRFLSVDIHGPTSPAAVAAAAGKDRSRSARQLSRIYLLKLHKIAHSFTFLATGCITLVRTARESDRIQAL</sequence>
<evidence type="ECO:0000256" key="1">
    <source>
        <dbReference type="SAM" id="MobiDB-lite"/>
    </source>
</evidence>
<dbReference type="Proteomes" id="UP001567538">
    <property type="component" value="Unassembled WGS sequence"/>
</dbReference>
<gene>
    <name evidence="2" type="ORF">AAHA92_21408</name>
</gene>
<reference evidence="2 3" key="1">
    <citation type="submission" date="2024-06" db="EMBL/GenBank/DDBJ databases">
        <title>A chromosome level genome sequence of Diviner's sage (Salvia divinorum).</title>
        <authorList>
            <person name="Ford S.A."/>
            <person name="Ro D.-K."/>
            <person name="Ness R.W."/>
            <person name="Phillips M.A."/>
        </authorList>
    </citation>
    <scope>NUCLEOTIDE SEQUENCE [LARGE SCALE GENOMIC DNA]</scope>
    <source>
        <strain evidence="2">SAF-2024a</strain>
        <tissue evidence="2">Leaf</tissue>
    </source>
</reference>
<dbReference type="AlphaFoldDB" id="A0ABD1GKC6"/>